<dbReference type="EMBL" id="CP093442">
    <property type="protein sequence ID" value="UOF02047.1"/>
    <property type="molecule type" value="Genomic_DNA"/>
</dbReference>
<feature type="compositionally biased region" description="Polar residues" evidence="1">
    <location>
        <begin position="77"/>
        <end position="88"/>
    </location>
</feature>
<feature type="signal peptide" evidence="2">
    <location>
        <begin position="1"/>
        <end position="19"/>
    </location>
</feature>
<feature type="region of interest" description="Disordered" evidence="1">
    <location>
        <begin position="46"/>
        <end position="110"/>
    </location>
</feature>
<protein>
    <submittedName>
        <fullName evidence="3">Uncharacterized protein</fullName>
    </submittedName>
</protein>
<evidence type="ECO:0000313" key="3">
    <source>
        <dbReference type="EMBL" id="UOF02047.1"/>
    </source>
</evidence>
<feature type="chain" id="PRO_5046682195" evidence="2">
    <location>
        <begin position="20"/>
        <end position="110"/>
    </location>
</feature>
<accession>A0ABY4CAQ1</accession>
<dbReference type="Proteomes" id="UP000830116">
    <property type="component" value="Chromosome"/>
</dbReference>
<reference evidence="3" key="1">
    <citation type="submission" date="2022-03" db="EMBL/GenBank/DDBJ databases">
        <title>Genome Identification and Characterization of new species Bdellovibrio reynosense LBG001 sp. nov. from a Mexico soil sample.</title>
        <authorList>
            <person name="Camilli A."/>
            <person name="Ajao Y."/>
            <person name="Guo X."/>
        </authorList>
    </citation>
    <scope>NUCLEOTIDE SEQUENCE</scope>
    <source>
        <strain evidence="3">LBG001</strain>
    </source>
</reference>
<keyword evidence="4" id="KW-1185">Reference proteome</keyword>
<keyword evidence="2" id="KW-0732">Signal</keyword>
<evidence type="ECO:0000256" key="2">
    <source>
        <dbReference type="SAM" id="SignalP"/>
    </source>
</evidence>
<proteinExistence type="predicted"/>
<organism evidence="3 4">
    <name type="scientific">Bdellovibrio reynosensis</name>
    <dbReference type="NCBI Taxonomy" id="2835041"/>
    <lineage>
        <taxon>Bacteria</taxon>
        <taxon>Pseudomonadati</taxon>
        <taxon>Bdellovibrionota</taxon>
        <taxon>Bdellovibrionia</taxon>
        <taxon>Bdellovibrionales</taxon>
        <taxon>Pseudobdellovibrionaceae</taxon>
        <taxon>Bdellovibrio</taxon>
    </lineage>
</organism>
<sequence>MRSTLLVALLLALTPVTFAAPAAETPNGDAESFRRETLRRDLMEEQYENRESDRYISRDPSAMPCPSPQTKLDEARTMSQLEPHSTTCPADGAIMKSEAPEAFSPNSTVE</sequence>
<name>A0ABY4CAQ1_9BACT</name>
<feature type="compositionally biased region" description="Basic and acidic residues" evidence="1">
    <location>
        <begin position="46"/>
        <end position="57"/>
    </location>
</feature>
<gene>
    <name evidence="3" type="ORF">MNR06_03645</name>
</gene>
<evidence type="ECO:0000313" key="4">
    <source>
        <dbReference type="Proteomes" id="UP000830116"/>
    </source>
</evidence>
<dbReference type="RefSeq" id="WP_243538665.1">
    <property type="nucleotide sequence ID" value="NZ_CP093442.1"/>
</dbReference>
<evidence type="ECO:0000256" key="1">
    <source>
        <dbReference type="SAM" id="MobiDB-lite"/>
    </source>
</evidence>